<gene>
    <name evidence="2" type="ORF">O0931_16755</name>
</gene>
<sequence length="110" mass="12059">MGKFIITKRKNGEYQFNLEASNGQVILTSEGYNTKASCNKGIDSVKANAPLDARYERKIAKNGQYYFNLKAGNGEIIGTSQMYASISDRDNGIESVKVNAPEANVTDETI</sequence>
<keyword evidence="3" id="KW-1185">Reference proteome</keyword>
<dbReference type="Proteomes" id="UP001144341">
    <property type="component" value="Unassembled WGS sequence"/>
</dbReference>
<feature type="domain" description="DUF1508" evidence="1">
    <location>
        <begin position="10"/>
        <end position="56"/>
    </location>
</feature>
<feature type="domain" description="DUF1508" evidence="1">
    <location>
        <begin position="60"/>
        <end position="107"/>
    </location>
</feature>
<evidence type="ECO:0000313" key="3">
    <source>
        <dbReference type="Proteomes" id="UP001144341"/>
    </source>
</evidence>
<dbReference type="SUPFAM" id="SSF160113">
    <property type="entry name" value="YegP-like"/>
    <property type="match status" value="2"/>
</dbReference>
<dbReference type="PANTHER" id="PTHR40606:SF1">
    <property type="entry name" value="UPF0339 PROTEIN YEGP"/>
    <property type="match status" value="1"/>
</dbReference>
<dbReference type="InterPro" id="IPR051141">
    <property type="entry name" value="UPF0339_domain"/>
</dbReference>
<dbReference type="InterPro" id="IPR036913">
    <property type="entry name" value="YegP-like_sf"/>
</dbReference>
<dbReference type="Pfam" id="PF07411">
    <property type="entry name" value="DUF1508"/>
    <property type="match status" value="2"/>
</dbReference>
<name>A0ABT4L1N4_9SPHI</name>
<organism evidence="2 3">
    <name type="scientific">Pedobacter rhodius</name>
    <dbReference type="NCBI Taxonomy" id="3004098"/>
    <lineage>
        <taxon>Bacteria</taxon>
        <taxon>Pseudomonadati</taxon>
        <taxon>Bacteroidota</taxon>
        <taxon>Sphingobacteriia</taxon>
        <taxon>Sphingobacteriales</taxon>
        <taxon>Sphingobacteriaceae</taxon>
        <taxon>Pedobacter</taxon>
    </lineage>
</organism>
<dbReference type="Gene3D" id="2.30.29.80">
    <property type="match status" value="1"/>
</dbReference>
<dbReference type="InterPro" id="IPR010879">
    <property type="entry name" value="DUF1508"/>
</dbReference>
<dbReference type="EMBL" id="JAPWGL010000005">
    <property type="protein sequence ID" value="MCZ4224965.1"/>
    <property type="molecule type" value="Genomic_DNA"/>
</dbReference>
<evidence type="ECO:0000259" key="1">
    <source>
        <dbReference type="Pfam" id="PF07411"/>
    </source>
</evidence>
<protein>
    <submittedName>
        <fullName evidence="2">YegP family protein</fullName>
    </submittedName>
</protein>
<evidence type="ECO:0000313" key="2">
    <source>
        <dbReference type="EMBL" id="MCZ4224965.1"/>
    </source>
</evidence>
<dbReference type="PANTHER" id="PTHR40606">
    <property type="match status" value="1"/>
</dbReference>
<reference evidence="2" key="1">
    <citation type="submission" date="2022-12" db="EMBL/GenBank/DDBJ databases">
        <title>Genome sequence of SJ11.</title>
        <authorList>
            <person name="Woo H."/>
        </authorList>
    </citation>
    <scope>NUCLEOTIDE SEQUENCE</scope>
    <source>
        <strain evidence="2">SJ11</strain>
    </source>
</reference>
<accession>A0ABT4L1N4</accession>
<dbReference type="RefSeq" id="WP_269416629.1">
    <property type="nucleotide sequence ID" value="NZ_JAPWGL010000005.1"/>
</dbReference>
<proteinExistence type="predicted"/>
<comment type="caution">
    <text evidence="2">The sequence shown here is derived from an EMBL/GenBank/DDBJ whole genome shotgun (WGS) entry which is preliminary data.</text>
</comment>